<reference evidence="3" key="1">
    <citation type="submission" date="2019-06" db="EMBL/GenBank/DDBJ databases">
        <title>Draft genome sequence of the griseofulvin-producing fungus Xylaria cubensis strain G536.</title>
        <authorList>
            <person name="Mead M.E."/>
            <person name="Raja H.A."/>
            <person name="Steenwyk J.L."/>
            <person name="Knowles S.L."/>
            <person name="Oberlies N.H."/>
            <person name="Rokas A."/>
        </authorList>
    </citation>
    <scope>NUCLEOTIDE SEQUENCE [LARGE SCALE GENOMIC DNA]</scope>
    <source>
        <strain evidence="3">G536</strain>
    </source>
</reference>
<dbReference type="OrthoDB" id="20872at2759"/>
<feature type="signal peptide" evidence="1">
    <location>
        <begin position="1"/>
        <end position="22"/>
    </location>
</feature>
<dbReference type="EMBL" id="VFLP01000092">
    <property type="protein sequence ID" value="TRX88303.1"/>
    <property type="molecule type" value="Genomic_DNA"/>
</dbReference>
<sequence>MISLKLVLNLKLMLLVISTVQSPLDPRPLPVLESSDITTGTRRQLHTMGMNIVGMNTLSIEFEFGSDTTASGVPLSPLTFNFLLRTARLTEWNSQFKQGNMCILSVDMNGAPGALEPRAFGPQPIYLYDHGQDKNMFKKTGLNINSPPVRPVTLSMWNFGNEENRITAYFLKELVKFVTVSE</sequence>
<name>A0A553HK38_9PEZI</name>
<comment type="caution">
    <text evidence="2">The sequence shown here is derived from an EMBL/GenBank/DDBJ whole genome shotgun (WGS) entry which is preliminary data.</text>
</comment>
<feature type="chain" id="PRO_5021788005" evidence="1">
    <location>
        <begin position="23"/>
        <end position="182"/>
    </location>
</feature>
<dbReference type="AlphaFoldDB" id="A0A553HK38"/>
<dbReference type="Proteomes" id="UP000319160">
    <property type="component" value="Unassembled WGS sequence"/>
</dbReference>
<protein>
    <submittedName>
        <fullName evidence="2">Uncharacterized protein</fullName>
    </submittedName>
</protein>
<evidence type="ECO:0000313" key="2">
    <source>
        <dbReference type="EMBL" id="TRX88303.1"/>
    </source>
</evidence>
<organism evidence="2 3">
    <name type="scientific">Xylaria flabelliformis</name>
    <dbReference type="NCBI Taxonomy" id="2512241"/>
    <lineage>
        <taxon>Eukaryota</taxon>
        <taxon>Fungi</taxon>
        <taxon>Dikarya</taxon>
        <taxon>Ascomycota</taxon>
        <taxon>Pezizomycotina</taxon>
        <taxon>Sordariomycetes</taxon>
        <taxon>Xylariomycetidae</taxon>
        <taxon>Xylariales</taxon>
        <taxon>Xylariaceae</taxon>
        <taxon>Xylaria</taxon>
    </lineage>
</organism>
<accession>A0A553HK38</accession>
<proteinExistence type="predicted"/>
<evidence type="ECO:0000313" key="3">
    <source>
        <dbReference type="Proteomes" id="UP000319160"/>
    </source>
</evidence>
<keyword evidence="1" id="KW-0732">Signal</keyword>
<evidence type="ECO:0000256" key="1">
    <source>
        <dbReference type="SAM" id="SignalP"/>
    </source>
</evidence>
<keyword evidence="3" id="KW-1185">Reference proteome</keyword>
<gene>
    <name evidence="2" type="ORF">FHL15_010807</name>
</gene>